<feature type="transmembrane region" description="Helical" evidence="7">
    <location>
        <begin position="255"/>
        <end position="279"/>
    </location>
</feature>
<feature type="transmembrane region" description="Helical" evidence="7">
    <location>
        <begin position="299"/>
        <end position="326"/>
    </location>
</feature>
<keyword evidence="3" id="KW-1003">Cell membrane</keyword>
<reference evidence="10 11" key="1">
    <citation type="journal article" date="2013" name="PLoS ONE">
        <title>Bacterial endosymbiosis in a chordate host: long-term co-evolution and conservation of secondary metabolism.</title>
        <authorList>
            <person name="Kwan J.C."/>
            <person name="Schmidt E.W."/>
        </authorList>
    </citation>
    <scope>NUCLEOTIDE SEQUENCE [LARGE SCALE GENOMIC DNA]</scope>
    <source>
        <strain evidence="11">L6</strain>
    </source>
</reference>
<dbReference type="STRING" id="1401685.P857_895"/>
<dbReference type="Pfam" id="PF12704">
    <property type="entry name" value="MacB_PCD"/>
    <property type="match status" value="1"/>
</dbReference>
<dbReference type="PANTHER" id="PTHR30489:SF0">
    <property type="entry name" value="LIPOPROTEIN-RELEASING SYSTEM TRANSMEMBRANE PROTEIN LOLE"/>
    <property type="match status" value="1"/>
</dbReference>
<feature type="transmembrane region" description="Helical" evidence="7">
    <location>
        <begin position="368"/>
        <end position="387"/>
    </location>
</feature>
<dbReference type="GO" id="GO:0044874">
    <property type="term" value="P:lipoprotein localization to outer membrane"/>
    <property type="evidence" value="ECO:0007669"/>
    <property type="project" value="TreeGrafter"/>
</dbReference>
<evidence type="ECO:0000256" key="2">
    <source>
        <dbReference type="ARBA" id="ARBA00005236"/>
    </source>
</evidence>
<evidence type="ECO:0000313" key="11">
    <source>
        <dbReference type="Proteomes" id="UP000018951"/>
    </source>
</evidence>
<keyword evidence="4 7" id="KW-0812">Transmembrane</keyword>
<dbReference type="PANTHER" id="PTHR30489">
    <property type="entry name" value="LIPOPROTEIN-RELEASING SYSTEM TRANSMEMBRANE PROTEIN LOLE"/>
    <property type="match status" value="1"/>
</dbReference>
<keyword evidence="6 7" id="KW-0472">Membrane</keyword>
<evidence type="ECO:0000259" key="8">
    <source>
        <dbReference type="Pfam" id="PF02687"/>
    </source>
</evidence>
<comment type="similarity">
    <text evidence="2">Belongs to the ABC-4 integral membrane protein family. LolC/E subfamily.</text>
</comment>
<dbReference type="GO" id="GO:0098797">
    <property type="term" value="C:plasma membrane protein complex"/>
    <property type="evidence" value="ECO:0007669"/>
    <property type="project" value="TreeGrafter"/>
</dbReference>
<evidence type="ECO:0000313" key="10">
    <source>
        <dbReference type="EMBL" id="ETO91723.1"/>
    </source>
</evidence>
<dbReference type="EMBL" id="AXCJ01000001">
    <property type="protein sequence ID" value="ETO91723.1"/>
    <property type="molecule type" value="Genomic_DNA"/>
</dbReference>
<organism evidence="10 11">
    <name type="scientific">Candidatus Xenolissoclinum pacificiensis L6</name>
    <dbReference type="NCBI Taxonomy" id="1401685"/>
    <lineage>
        <taxon>Bacteria</taxon>
        <taxon>Pseudomonadati</taxon>
        <taxon>Pseudomonadota</taxon>
        <taxon>Alphaproteobacteria</taxon>
        <taxon>Rickettsiales</taxon>
        <taxon>Anaplasmataceae</taxon>
        <taxon>Candidatus Xenolissoclinum</taxon>
    </lineage>
</organism>
<feature type="domain" description="ABC3 transporter permease C-terminal" evidence="8">
    <location>
        <begin position="258"/>
        <end position="392"/>
    </location>
</feature>
<evidence type="ECO:0000259" key="9">
    <source>
        <dbReference type="Pfam" id="PF12704"/>
    </source>
</evidence>
<evidence type="ECO:0000256" key="4">
    <source>
        <dbReference type="ARBA" id="ARBA00022692"/>
    </source>
</evidence>
<keyword evidence="5 7" id="KW-1133">Transmembrane helix</keyword>
<proteinExistence type="inferred from homology"/>
<keyword evidence="11" id="KW-1185">Reference proteome</keyword>
<accession>W2V2S6</accession>
<protein>
    <submittedName>
        <fullName evidence="10">Permease family protein</fullName>
    </submittedName>
</protein>
<feature type="transmembrane region" description="Helical" evidence="7">
    <location>
        <begin position="20"/>
        <end position="42"/>
    </location>
</feature>
<dbReference type="Proteomes" id="UP000018951">
    <property type="component" value="Unassembled WGS sequence"/>
</dbReference>
<dbReference type="InterPro" id="IPR003838">
    <property type="entry name" value="ABC3_permease_C"/>
</dbReference>
<evidence type="ECO:0000256" key="1">
    <source>
        <dbReference type="ARBA" id="ARBA00004651"/>
    </source>
</evidence>
<evidence type="ECO:0000256" key="6">
    <source>
        <dbReference type="ARBA" id="ARBA00023136"/>
    </source>
</evidence>
<name>W2V2S6_9RICK</name>
<dbReference type="Pfam" id="PF02687">
    <property type="entry name" value="FtsX"/>
    <property type="match status" value="1"/>
</dbReference>
<dbReference type="InterPro" id="IPR025857">
    <property type="entry name" value="MacB_PCD"/>
</dbReference>
<dbReference type="AlphaFoldDB" id="W2V2S6"/>
<feature type="domain" description="MacB-like periplasmic core" evidence="9">
    <location>
        <begin position="23"/>
        <end position="220"/>
    </location>
</feature>
<dbReference type="InterPro" id="IPR051447">
    <property type="entry name" value="Lipoprotein-release_system"/>
</dbReference>
<sequence length="399" mass="45287">MLFELKIVRHYLRLLSADSFLNAIAILSVAISVAILLIIMSLTNGFHTKLLQHIIAKQGHISVTPIYQHIQNVHEKMSLLQEQQEIKHVIPVIEEHALVYNTNNIQKGATLLKGFLHEDIDLDLSDDCLKCMTQNGVIISNNIANILDIEQGDTISLLTINMIDDLSFNDNNTFKVCSITNDKLYAGSIVMNLLTLQQLLEYDNNSVDRIDIFLYDEQDTFSVACKILSLLQENNEVWYERSGIFLDAIKTEKSVMFLILVLVVIISMFSITSSLMVMVREKKYDIAIYTTVGASGFMIFRIFLIIGMCVSLLGIITGLSIGLLFLHNMDSIKNCLLYLSNYAEIFYAIHNFLLYIPVEIFYKDVINIFYMAFCISILATIIPAIIATHQKPARILRNQ</sequence>
<comment type="subcellular location">
    <subcellularLocation>
        <location evidence="1">Cell membrane</location>
        <topology evidence="1">Multi-pass membrane protein</topology>
    </subcellularLocation>
</comment>
<gene>
    <name evidence="10" type="ORF">P857_895</name>
</gene>
<feature type="transmembrane region" description="Helical" evidence="7">
    <location>
        <begin position="335"/>
        <end position="356"/>
    </location>
</feature>
<comment type="caution">
    <text evidence="10">The sequence shown here is derived from an EMBL/GenBank/DDBJ whole genome shotgun (WGS) entry which is preliminary data.</text>
</comment>
<evidence type="ECO:0000256" key="7">
    <source>
        <dbReference type="SAM" id="Phobius"/>
    </source>
</evidence>
<evidence type="ECO:0000256" key="3">
    <source>
        <dbReference type="ARBA" id="ARBA00022475"/>
    </source>
</evidence>
<evidence type="ECO:0000256" key="5">
    <source>
        <dbReference type="ARBA" id="ARBA00022989"/>
    </source>
</evidence>